<evidence type="ECO:0000256" key="2">
    <source>
        <dbReference type="ARBA" id="ARBA00022729"/>
    </source>
</evidence>
<dbReference type="EMBL" id="CU459003">
    <property type="protein sequence ID" value="CAM76610.1"/>
    <property type="molecule type" value="Genomic_DNA"/>
</dbReference>
<feature type="domain" description="Heparinase II/III-like C-terminal" evidence="5">
    <location>
        <begin position="332"/>
        <end position="542"/>
    </location>
</feature>
<accession>A4U153</accession>
<sequence length="563" mass="62910">MIITLARKLDRLLSDPALRRWLLGRALRLYPSPPCFIPGIPGYLDKDALAVEASAGRWDFASPVLAAPTGLVRLDLPGATIELDPADPGRLFEQDFPDLETRLAVHRFAWLPLQGRAVPVEWVFVLISEWHRRFAKPDPSWVWHPYTAAERLINLMAFGRRAGLPREWRDVMAAHGPAIAGALEFFGDHYTGNHLANNGRGLYLLGLELDMPACRDLGLSIVINEARRIFAPSGILAEDSSHYQLLLTRNYITMWLAARRFHRPEADLLASVAASAWRAALLFDLPGGFPTIGDISPDCPPRHLLGLLSAEAELAGIDTEDRPQVDGLRPAKPPAMSRLVAEGWLRVDHHEWSGLWHAAPSGWPVIPGHGHQDLGGFEMHWRRQPLFVDPGRGAYGEAGEAALYRSATMHNVVQVADRDPTPLNRPYFTDSFRRQVAGDGARLDGGDDWVRLIHHGFRRQGWRQASRHWQLSENGFTLTDRIDGRGRQHIVRRLITPWPVTLDAGRAEIYTPGGRLRLVADGDVSVRPVVRWCAYGQGEAATAIEVRNKVRLPWSATLRVEVL</sequence>
<dbReference type="InterPro" id="IPR008929">
    <property type="entry name" value="Chondroitin_lyas"/>
</dbReference>
<reference evidence="6" key="1">
    <citation type="journal article" date="2007" name="J. Bacteriol.">
        <title>Comparative genome analysis of four magnetotactic bacteria reveals a complex set of group-specific genes implicated in magnetosome biomineralization and function.</title>
        <authorList>
            <person name="Richter M."/>
            <person name="Kube M."/>
            <person name="Bazylinski D.A."/>
            <person name="Lombardot T."/>
            <person name="Gloeckner F.O."/>
            <person name="Reinhardt R."/>
            <person name="Schueler D."/>
        </authorList>
    </citation>
    <scope>NUCLEOTIDE SEQUENCE</scope>
    <source>
        <strain evidence="6">MSR-1</strain>
    </source>
</reference>
<keyword evidence="4" id="KW-0456">Lyase</keyword>
<evidence type="ECO:0000259" key="5">
    <source>
        <dbReference type="Pfam" id="PF07940"/>
    </source>
</evidence>
<dbReference type="AlphaFoldDB" id="A4U153"/>
<keyword evidence="3" id="KW-0574">Periplasm</keyword>
<protein>
    <recommendedName>
        <fullName evidence="5">Heparinase II/III-like C-terminal domain-containing protein</fullName>
    </recommendedName>
</protein>
<keyword evidence="2" id="KW-0732">Signal</keyword>
<dbReference type="PANTHER" id="PTHR39210">
    <property type="entry name" value="HEPARIN-SULFATE LYASE"/>
    <property type="match status" value="1"/>
</dbReference>
<evidence type="ECO:0000256" key="3">
    <source>
        <dbReference type="ARBA" id="ARBA00022764"/>
    </source>
</evidence>
<dbReference type="GO" id="GO:0016829">
    <property type="term" value="F:lyase activity"/>
    <property type="evidence" value="ECO:0007669"/>
    <property type="project" value="UniProtKB-KW"/>
</dbReference>
<dbReference type="InterPro" id="IPR012480">
    <property type="entry name" value="Hepar_II_III_C"/>
</dbReference>
<dbReference type="Gene3D" id="2.70.98.70">
    <property type="match status" value="1"/>
</dbReference>
<comment type="subcellular location">
    <subcellularLocation>
        <location evidence="1">Periplasm</location>
    </subcellularLocation>
</comment>
<proteinExistence type="predicted"/>
<dbReference type="RefSeq" id="WP_106003084.1">
    <property type="nucleotide sequence ID" value="NZ_CP027527.1"/>
</dbReference>
<dbReference type="PANTHER" id="PTHR39210:SF1">
    <property type="entry name" value="HEPARIN-SULFATE LYASE"/>
    <property type="match status" value="1"/>
</dbReference>
<evidence type="ECO:0000313" key="6">
    <source>
        <dbReference type="EMBL" id="CAM76610.1"/>
    </source>
</evidence>
<name>A4U153_9PROT</name>
<dbReference type="Pfam" id="PF07940">
    <property type="entry name" value="Hepar_II_III_C"/>
    <property type="match status" value="1"/>
</dbReference>
<gene>
    <name evidence="6" type="ORF">MGR_1140</name>
</gene>
<dbReference type="Gene3D" id="1.50.10.100">
    <property type="entry name" value="Chondroitin AC/alginate lyase"/>
    <property type="match status" value="1"/>
</dbReference>
<dbReference type="SUPFAM" id="SSF48230">
    <property type="entry name" value="Chondroitin AC/alginate lyase"/>
    <property type="match status" value="1"/>
</dbReference>
<evidence type="ECO:0000256" key="4">
    <source>
        <dbReference type="ARBA" id="ARBA00023239"/>
    </source>
</evidence>
<organism evidence="6">
    <name type="scientific">Magnetospirillum gryphiswaldense</name>
    <dbReference type="NCBI Taxonomy" id="55518"/>
    <lineage>
        <taxon>Bacteria</taxon>
        <taxon>Pseudomonadati</taxon>
        <taxon>Pseudomonadota</taxon>
        <taxon>Alphaproteobacteria</taxon>
        <taxon>Rhodospirillales</taxon>
        <taxon>Rhodospirillaceae</taxon>
        <taxon>Magnetospirillum</taxon>
    </lineage>
</organism>
<evidence type="ECO:0000256" key="1">
    <source>
        <dbReference type="ARBA" id="ARBA00004418"/>
    </source>
</evidence>
<dbReference type="GO" id="GO:0042597">
    <property type="term" value="C:periplasmic space"/>
    <property type="evidence" value="ECO:0007669"/>
    <property type="project" value="UniProtKB-SubCell"/>
</dbReference>